<comment type="caution">
    <text evidence="1">The sequence shown here is derived from an EMBL/GenBank/DDBJ whole genome shotgun (WGS) entry which is preliminary data.</text>
</comment>
<proteinExistence type="predicted"/>
<accession>A0ABU3S3D9</accession>
<name>A0ABU3S3D9_9HYPH</name>
<keyword evidence="2" id="KW-1185">Reference proteome</keyword>
<evidence type="ECO:0000313" key="2">
    <source>
        <dbReference type="Proteomes" id="UP001254257"/>
    </source>
</evidence>
<evidence type="ECO:0000313" key="1">
    <source>
        <dbReference type="EMBL" id="MDU0339257.1"/>
    </source>
</evidence>
<dbReference type="Proteomes" id="UP001254257">
    <property type="component" value="Unassembled WGS sequence"/>
</dbReference>
<organism evidence="1 2">
    <name type="scientific">Bosea rubneri</name>
    <dbReference type="NCBI Taxonomy" id="3075434"/>
    <lineage>
        <taxon>Bacteria</taxon>
        <taxon>Pseudomonadati</taxon>
        <taxon>Pseudomonadota</taxon>
        <taxon>Alphaproteobacteria</taxon>
        <taxon>Hyphomicrobiales</taxon>
        <taxon>Boseaceae</taxon>
        <taxon>Bosea</taxon>
    </lineage>
</organism>
<dbReference type="InterPro" id="IPR011473">
    <property type="entry name" value="DUF1579"/>
</dbReference>
<gene>
    <name evidence="1" type="ORF">RKE40_05175</name>
</gene>
<protein>
    <submittedName>
        <fullName evidence="1">DUF1579 domain-containing protein</fullName>
    </submittedName>
</protein>
<dbReference type="RefSeq" id="WP_316017170.1">
    <property type="nucleotide sequence ID" value="NZ_JAWDID010000005.1"/>
</dbReference>
<dbReference type="Pfam" id="PF07617">
    <property type="entry name" value="DUF1579"/>
    <property type="match status" value="1"/>
</dbReference>
<sequence>MSNIAEAEKTQDFSGCMPAKPQQEHEWLHKLVGEWTYEADCLMGPDQPPMKSSGTHSTTSFGGLWIVGDGHSKMPDGSPAQTRLTLGYDALKSVFVGSFIGSMMSNQWVYSGKLDASGKILTLDTEGPDFTTPGKTAKYQDILEIKSDDHHTLSSQAQGPDGTWHSFMTAHYRRKR</sequence>
<reference evidence="1 2" key="1">
    <citation type="submission" date="2023-09" db="EMBL/GenBank/DDBJ databases">
        <title>Whole genome shotgun sequencing (WGS) of Bosea sp. ZW T0_25, isolated from stored onions (Allium cepa).</title>
        <authorList>
            <person name="Stoll D.A."/>
            <person name="Huch M."/>
        </authorList>
    </citation>
    <scope>NUCLEOTIDE SEQUENCE [LARGE SCALE GENOMIC DNA]</scope>
    <source>
        <strain evidence="1 2">ZW T0_25</strain>
    </source>
</reference>
<dbReference type="EMBL" id="JAWDID010000005">
    <property type="protein sequence ID" value="MDU0339257.1"/>
    <property type="molecule type" value="Genomic_DNA"/>
</dbReference>